<gene>
    <name evidence="3" type="ORF">ACFSX4_12080</name>
</gene>
<evidence type="ECO:0000259" key="2">
    <source>
        <dbReference type="Pfam" id="PF18740"/>
    </source>
</evidence>
<evidence type="ECO:0000259" key="1">
    <source>
        <dbReference type="Pfam" id="PF12358"/>
    </source>
</evidence>
<proteinExistence type="predicted"/>
<dbReference type="InterPro" id="IPR049530">
    <property type="entry name" value="EC042_2821"/>
</dbReference>
<accession>A0ABW5X0M1</accession>
<name>A0ABW5X0M1_9STAP</name>
<feature type="domain" description="DUF3644" evidence="1">
    <location>
        <begin position="4"/>
        <end position="119"/>
    </location>
</feature>
<dbReference type="EMBL" id="JBHUOQ010000004">
    <property type="protein sequence ID" value="MFD2831204.1"/>
    <property type="molecule type" value="Genomic_DNA"/>
</dbReference>
<evidence type="ECO:0000313" key="3">
    <source>
        <dbReference type="EMBL" id="MFD2831204.1"/>
    </source>
</evidence>
<dbReference type="RefSeq" id="WP_377775397.1">
    <property type="nucleotide sequence ID" value="NZ_JBHUOQ010000004.1"/>
</dbReference>
<dbReference type="Pfam" id="PF18740">
    <property type="entry name" value="EC042_2821"/>
    <property type="match status" value="1"/>
</dbReference>
<sequence length="273" mass="31906">MYFKDSSDRTIPLEKCIALIFTNNKDPLRINLEKIVSLRNTSTHFITEDYERVYAPLFQACVINFTNKIQEFHGVDITESIPQNFLTLSVNLDDLTDEQIRAKYTPQLAEKLIIDRNDIEITTEKTNHKFAITIQQNLYITKKKKDADFNISVTRDANAKGNIIKELRDPSNTHKFSFKHLMEEINKQLKDQNIPFSHSNSSGKSRDKFNTHDLNEFIKFYNMKKEPKYSYEHVIGNSTQYSYSLEAVNFIVGEIKKKPERIISDIKKANKKR</sequence>
<dbReference type="InterPro" id="IPR022104">
    <property type="entry name" value="DUF3644"/>
</dbReference>
<dbReference type="Pfam" id="PF12358">
    <property type="entry name" value="DUF3644"/>
    <property type="match status" value="1"/>
</dbReference>
<reference evidence="4" key="1">
    <citation type="journal article" date="2019" name="Int. J. Syst. Evol. Microbiol.">
        <title>The Global Catalogue of Microorganisms (GCM) 10K type strain sequencing project: providing services to taxonomists for standard genome sequencing and annotation.</title>
        <authorList>
            <consortium name="The Broad Institute Genomics Platform"/>
            <consortium name="The Broad Institute Genome Sequencing Center for Infectious Disease"/>
            <person name="Wu L."/>
            <person name="Ma J."/>
        </authorList>
    </citation>
    <scope>NUCLEOTIDE SEQUENCE [LARGE SCALE GENOMIC DNA]</scope>
    <source>
        <strain evidence="4">KCTC 33575</strain>
    </source>
</reference>
<dbReference type="Proteomes" id="UP001597519">
    <property type="component" value="Unassembled WGS sequence"/>
</dbReference>
<organism evidence="3 4">
    <name type="scientific">Corticicoccus populi</name>
    <dbReference type="NCBI Taxonomy" id="1812821"/>
    <lineage>
        <taxon>Bacteria</taxon>
        <taxon>Bacillati</taxon>
        <taxon>Bacillota</taxon>
        <taxon>Bacilli</taxon>
        <taxon>Bacillales</taxon>
        <taxon>Staphylococcaceae</taxon>
        <taxon>Corticicoccus</taxon>
    </lineage>
</organism>
<evidence type="ECO:0000313" key="4">
    <source>
        <dbReference type="Proteomes" id="UP001597519"/>
    </source>
</evidence>
<protein>
    <submittedName>
        <fullName evidence="3">DUF3644 domain-containing protein</fullName>
    </submittedName>
</protein>
<comment type="caution">
    <text evidence="3">The sequence shown here is derived from an EMBL/GenBank/DDBJ whole genome shotgun (WGS) entry which is preliminary data.</text>
</comment>
<feature type="domain" description="EC042-2821-like Restriction Endonuclease-like" evidence="2">
    <location>
        <begin position="169"/>
        <end position="267"/>
    </location>
</feature>
<keyword evidence="4" id="KW-1185">Reference proteome</keyword>